<dbReference type="GeneID" id="121203399"/>
<sequence length="172" mass="19937">MFGWVYWNRWAPLNPPLICCLVGCIPITSQICSFPNTPGPVIANTPLQHRFENPYPFLIFVSFFALIDFCFFFHRYCSVLISSAFITNPQHCLHRRPISEGEGGEERTIAFMRRLGRANSKTPLLGHSCEKGTIKHSFPMKYVLKPWKLGRWFYQVVKFSIVQYNSSLWLGI</sequence>
<feature type="transmembrane region" description="Helical" evidence="1">
    <location>
        <begin position="55"/>
        <end position="73"/>
    </location>
</feature>
<keyword evidence="1" id="KW-0472">Membrane</keyword>
<protein>
    <submittedName>
        <fullName evidence="3">Uncharacterized protein isoform X2</fullName>
    </submittedName>
</protein>
<dbReference type="Proteomes" id="UP000818029">
    <property type="component" value="Chromosome D09"/>
</dbReference>
<gene>
    <name evidence="3" type="primary">LOC121203399</name>
</gene>
<proteinExistence type="predicted"/>
<keyword evidence="1" id="KW-1133">Transmembrane helix</keyword>
<evidence type="ECO:0000313" key="2">
    <source>
        <dbReference type="Proteomes" id="UP000818029"/>
    </source>
</evidence>
<evidence type="ECO:0000313" key="3">
    <source>
        <dbReference type="RefSeq" id="XP_040957708.1"/>
    </source>
</evidence>
<reference evidence="3" key="2">
    <citation type="submission" date="2025-08" db="UniProtKB">
        <authorList>
            <consortium name="RefSeq"/>
        </authorList>
    </citation>
    <scope>IDENTIFICATION</scope>
</reference>
<keyword evidence="1" id="KW-0812">Transmembrane</keyword>
<accession>A0ABM3ASC7</accession>
<reference evidence="2" key="1">
    <citation type="journal article" date="2020" name="Nat. Genet.">
        <title>Genomic diversifications of five Gossypium allopolyploid species and their impact on cotton improvement.</title>
        <authorList>
            <person name="Chen Z.J."/>
            <person name="Sreedasyam A."/>
            <person name="Ando A."/>
            <person name="Song Q."/>
            <person name="De Santiago L.M."/>
            <person name="Hulse-Kemp A.M."/>
            <person name="Ding M."/>
            <person name="Ye W."/>
            <person name="Kirkbride R.C."/>
            <person name="Jenkins J."/>
            <person name="Plott C."/>
            <person name="Lovell J."/>
            <person name="Lin Y.M."/>
            <person name="Vaughn R."/>
            <person name="Liu B."/>
            <person name="Simpson S."/>
            <person name="Scheffler B.E."/>
            <person name="Wen L."/>
            <person name="Saski C.A."/>
            <person name="Grover C.E."/>
            <person name="Hu G."/>
            <person name="Conover J.L."/>
            <person name="Carlson J.W."/>
            <person name="Shu S."/>
            <person name="Boston L.B."/>
            <person name="Williams M."/>
            <person name="Peterson D.G."/>
            <person name="McGee K."/>
            <person name="Jones D.C."/>
            <person name="Wendel J.F."/>
            <person name="Stelly D.M."/>
            <person name="Grimwood J."/>
            <person name="Schmutz J."/>
        </authorList>
    </citation>
    <scope>NUCLEOTIDE SEQUENCE [LARGE SCALE GENOMIC DNA]</scope>
    <source>
        <strain evidence="2">cv. TM-1</strain>
    </source>
</reference>
<name>A0ABM3ASC7_GOSHI</name>
<organism evidence="2 3">
    <name type="scientific">Gossypium hirsutum</name>
    <name type="common">Upland cotton</name>
    <name type="synonym">Gossypium mexicanum</name>
    <dbReference type="NCBI Taxonomy" id="3635"/>
    <lineage>
        <taxon>Eukaryota</taxon>
        <taxon>Viridiplantae</taxon>
        <taxon>Streptophyta</taxon>
        <taxon>Embryophyta</taxon>
        <taxon>Tracheophyta</taxon>
        <taxon>Spermatophyta</taxon>
        <taxon>Magnoliopsida</taxon>
        <taxon>eudicotyledons</taxon>
        <taxon>Gunneridae</taxon>
        <taxon>Pentapetalae</taxon>
        <taxon>rosids</taxon>
        <taxon>malvids</taxon>
        <taxon>Malvales</taxon>
        <taxon>Malvaceae</taxon>
        <taxon>Malvoideae</taxon>
        <taxon>Gossypium</taxon>
    </lineage>
</organism>
<keyword evidence="2" id="KW-1185">Reference proteome</keyword>
<evidence type="ECO:0000256" key="1">
    <source>
        <dbReference type="SAM" id="Phobius"/>
    </source>
</evidence>
<dbReference type="RefSeq" id="XP_040957708.1">
    <property type="nucleotide sequence ID" value="XM_041101774.1"/>
</dbReference>